<feature type="domain" description="F-box" evidence="1">
    <location>
        <begin position="76"/>
        <end position="137"/>
    </location>
</feature>
<name>A0A8H4VV53_9AGAR</name>
<keyword evidence="3" id="KW-1185">Reference proteome</keyword>
<protein>
    <recommendedName>
        <fullName evidence="1">F-box domain-containing protein</fullName>
    </recommendedName>
</protein>
<dbReference type="Pfam" id="PF12937">
    <property type="entry name" value="F-box-like"/>
    <property type="match status" value="1"/>
</dbReference>
<organism evidence="2 3">
    <name type="scientific">Agrocybe pediades</name>
    <dbReference type="NCBI Taxonomy" id="84607"/>
    <lineage>
        <taxon>Eukaryota</taxon>
        <taxon>Fungi</taxon>
        <taxon>Dikarya</taxon>
        <taxon>Basidiomycota</taxon>
        <taxon>Agaricomycotina</taxon>
        <taxon>Agaricomycetes</taxon>
        <taxon>Agaricomycetidae</taxon>
        <taxon>Agaricales</taxon>
        <taxon>Agaricineae</taxon>
        <taxon>Strophariaceae</taxon>
        <taxon>Agrocybe</taxon>
    </lineage>
</organism>
<evidence type="ECO:0000313" key="2">
    <source>
        <dbReference type="EMBL" id="KAF4623743.1"/>
    </source>
</evidence>
<dbReference type="Proteomes" id="UP000521872">
    <property type="component" value="Unassembled WGS sequence"/>
</dbReference>
<reference evidence="2 3" key="1">
    <citation type="submission" date="2019-12" db="EMBL/GenBank/DDBJ databases">
        <authorList>
            <person name="Floudas D."/>
            <person name="Bentzer J."/>
            <person name="Ahren D."/>
            <person name="Johansson T."/>
            <person name="Persson P."/>
            <person name="Tunlid A."/>
        </authorList>
    </citation>
    <scope>NUCLEOTIDE SEQUENCE [LARGE SCALE GENOMIC DNA]</scope>
    <source>
        <strain evidence="2 3">CBS 102.39</strain>
    </source>
</reference>
<gene>
    <name evidence="2" type="ORF">D9613_001329</name>
</gene>
<dbReference type="SUPFAM" id="SSF81383">
    <property type="entry name" value="F-box domain"/>
    <property type="match status" value="1"/>
</dbReference>
<dbReference type="AlphaFoldDB" id="A0A8H4VV53"/>
<dbReference type="InterPro" id="IPR036047">
    <property type="entry name" value="F-box-like_dom_sf"/>
</dbReference>
<accession>A0A8H4VV53</accession>
<comment type="caution">
    <text evidence="2">The sequence shown here is derived from an EMBL/GenBank/DDBJ whole genome shotgun (WGS) entry which is preliminary data.</text>
</comment>
<dbReference type="Gene3D" id="1.20.1280.50">
    <property type="match status" value="1"/>
</dbReference>
<evidence type="ECO:0000313" key="3">
    <source>
        <dbReference type="Proteomes" id="UP000521872"/>
    </source>
</evidence>
<dbReference type="EMBL" id="JAACJL010000001">
    <property type="protein sequence ID" value="KAF4623743.1"/>
    <property type="molecule type" value="Genomic_DNA"/>
</dbReference>
<sequence length="591" mass="66929">MSTTKGNGLTLKELFSALEFKIKEGHDENEVNEATQGWDDTKKEYYRKTEFFDQYTTLTRIFDLFTRRQQSVQSVNNLPSEILCKIFEHLQGDVPGLFPPPTDDEMRWYNLWTQEAAQVCRRWREVALGTPSLWRYIMLGKDVKCPGSLGMTYIQRSHPLNFEINFVYDSFIQTQPARLKLLNDFSDSILANRQRVQALHLTGDHGNPLLKLLNEDLPGVESIHSKLPLGFTPPFPDGHWSDPGAPTNAMPFSTEAPLFGESSRITKLSLSGFDARPPAIFHQITHLSLLRWGGQYTSAIDFFDFLSACPLLEFFYLQGDAYSDNLPGSPRVSTKYGFRSIPLPCLKRIEFRMPFNRLMPAEFMRYLQIPAQTTIVWPPALTGLNVVLRTPPITQLPPPQFCNMVESIIFQCSSQETFTISGSTLHADMLYHFIDKAEFMIASIPDFFRNIKSIVLADVNLAIPALPVEGTSSLPFGVGLTRLFESYDGLEQLEVRCTAKCARALMKGFIAEYNELPNGRSALPRLLSLTFTLSVSEDTEDEFKEVMTEVGARSSLGNIPFDVIVQREVEPFLSADSARRAIFDSVLRDLY</sequence>
<proteinExistence type="predicted"/>
<dbReference type="InterPro" id="IPR001810">
    <property type="entry name" value="F-box_dom"/>
</dbReference>
<evidence type="ECO:0000259" key="1">
    <source>
        <dbReference type="Pfam" id="PF12937"/>
    </source>
</evidence>